<reference evidence="2 3" key="1">
    <citation type="submission" date="2011-04" db="EMBL/GenBank/DDBJ databases">
        <title>The Genome Sequence of Clostridium citroniae WAL-19142.</title>
        <authorList>
            <consortium name="The Broad Institute Genome Sequencing Platform"/>
            <person name="Earl A."/>
            <person name="Ward D."/>
            <person name="Feldgarden M."/>
            <person name="Gevers D."/>
            <person name="Warren Y.A."/>
            <person name="Tyrrell K.L."/>
            <person name="Citron D.M."/>
            <person name="Goldstein E.J."/>
            <person name="Daigneault M."/>
            <person name="Allen-Vercoe E."/>
            <person name="Young S.K."/>
            <person name="Zeng Q."/>
            <person name="Gargeya S."/>
            <person name="Fitzgerald M."/>
            <person name="Haas B."/>
            <person name="Abouelleil A."/>
            <person name="Alvarado L."/>
            <person name="Arachchi H.M."/>
            <person name="Berlin A."/>
            <person name="Brown A."/>
            <person name="Chapman S.B."/>
            <person name="Chen Z."/>
            <person name="Dunbar C."/>
            <person name="Freedman E."/>
            <person name="Gearin G."/>
            <person name="Gellesch M."/>
            <person name="Goldberg J."/>
            <person name="Griggs A."/>
            <person name="Gujja S."/>
            <person name="Heilman E.R."/>
            <person name="Heiman D."/>
            <person name="Howarth C."/>
            <person name="Larson L."/>
            <person name="Lui A."/>
            <person name="MacDonald P.J."/>
            <person name="Mehta T."/>
            <person name="Montmayeur A."/>
            <person name="Murphy C."/>
            <person name="Neiman D."/>
            <person name="Pearson M."/>
            <person name="Priest M."/>
            <person name="Roberts A."/>
            <person name="Saif S."/>
            <person name="Shea T."/>
            <person name="Shenoy N."/>
            <person name="Sisk P."/>
            <person name="Stolte C."/>
            <person name="Sykes S."/>
            <person name="White J."/>
            <person name="Yandava C."/>
            <person name="Wortman J."/>
            <person name="Nusbaum C."/>
            <person name="Birren B."/>
        </authorList>
    </citation>
    <scope>NUCLEOTIDE SEQUENCE [LARGE SCALE GENOMIC DNA]</scope>
    <source>
        <strain evidence="2 3">WAL-19142</strain>
    </source>
</reference>
<accession>A0A0J9BW48</accession>
<proteinExistence type="predicted"/>
<evidence type="ECO:0008006" key="4">
    <source>
        <dbReference type="Google" id="ProtNLM"/>
    </source>
</evidence>
<dbReference type="PATRIC" id="fig|742734.4.peg.3934"/>
<dbReference type="Proteomes" id="UP000037392">
    <property type="component" value="Unassembled WGS sequence"/>
</dbReference>
<feature type="compositionally biased region" description="Low complexity" evidence="1">
    <location>
        <begin position="34"/>
        <end position="47"/>
    </location>
</feature>
<feature type="region of interest" description="Disordered" evidence="1">
    <location>
        <begin position="30"/>
        <end position="55"/>
    </location>
</feature>
<protein>
    <recommendedName>
        <fullName evidence="4">DUF4367 domain-containing protein</fullName>
    </recommendedName>
</protein>
<dbReference type="GeneID" id="93162570"/>
<name>A0A0J9BW48_9FIRM</name>
<organism evidence="2 3">
    <name type="scientific">[Clostridium] citroniae WAL-19142</name>
    <dbReference type="NCBI Taxonomy" id="742734"/>
    <lineage>
        <taxon>Bacteria</taxon>
        <taxon>Bacillati</taxon>
        <taxon>Bacillota</taxon>
        <taxon>Clostridia</taxon>
        <taxon>Lachnospirales</taxon>
        <taxon>Lachnospiraceae</taxon>
        <taxon>Enterocloster</taxon>
    </lineage>
</organism>
<evidence type="ECO:0000313" key="2">
    <source>
        <dbReference type="EMBL" id="KMW17013.1"/>
    </source>
</evidence>
<dbReference type="AlphaFoldDB" id="A0A0J9BW48"/>
<gene>
    <name evidence="2" type="ORF">HMPREF9470_03666</name>
</gene>
<dbReference type="EMBL" id="ADLK01000028">
    <property type="protein sequence ID" value="KMW17013.1"/>
    <property type="molecule type" value="Genomic_DNA"/>
</dbReference>
<evidence type="ECO:0000256" key="1">
    <source>
        <dbReference type="SAM" id="MobiDB-lite"/>
    </source>
</evidence>
<comment type="caution">
    <text evidence="2">The sequence shown here is derived from an EMBL/GenBank/DDBJ whole genome shotgun (WGS) entry which is preliminary data.</text>
</comment>
<dbReference type="RefSeq" id="WP_045092217.1">
    <property type="nucleotide sequence ID" value="NZ_KQ235880.1"/>
</dbReference>
<evidence type="ECO:0000313" key="3">
    <source>
        <dbReference type="Proteomes" id="UP000037392"/>
    </source>
</evidence>
<sequence length="187" mass="20022">MDHYGKILRNSLLVFAVTAASVLGGCAKEPAPPAQTTAAQTTAATQTESQGMPNPMKEADSVLDFEAIGVHMVLPKEAESPSYYIINGEVADVQFTFDGTEYTYRASDTAQDFAGIFERFKEGVLTETAGSNGQETEVQVKTTESGGRLASWEWGSTKYTLYTSGEVEDTAIAGLAVTLAELSENEK</sequence>
<dbReference type="PROSITE" id="PS51257">
    <property type="entry name" value="PROKAR_LIPOPROTEIN"/>
    <property type="match status" value="1"/>
</dbReference>
<dbReference type="OrthoDB" id="2064100at2"/>